<protein>
    <recommendedName>
        <fullName evidence="2">UPF0235 protein H0I76_02625</fullName>
    </recommendedName>
</protein>
<dbReference type="PANTHER" id="PTHR13420">
    <property type="entry name" value="UPF0235 PROTEIN C15ORF40"/>
    <property type="match status" value="1"/>
</dbReference>
<dbReference type="Gene3D" id="3.30.1200.10">
    <property type="entry name" value="YggU-like"/>
    <property type="match status" value="1"/>
</dbReference>
<comment type="caution">
    <text evidence="3">The sequence shown here is derived from an EMBL/GenBank/DDBJ whole genome shotgun (WGS) entry which is preliminary data.</text>
</comment>
<sequence length="106" mass="10779">MPEGLPWVTVAGGLRVRLRVTPKARRARIEGLARDAEGHALLVVKVTAPPADGAANAAVIAMVAKSLGVPKSAVTIEAGATSRLKTLGIDGPPEDLAARLEALLAG</sequence>
<accession>A0A8J7SC64</accession>
<dbReference type="InterPro" id="IPR003746">
    <property type="entry name" value="DUF167"/>
</dbReference>
<reference evidence="3" key="1">
    <citation type="submission" date="2020-12" db="EMBL/GenBank/DDBJ databases">
        <title>Bacterial taxonomy.</title>
        <authorList>
            <person name="Pan X."/>
        </authorList>
    </citation>
    <scope>NUCLEOTIDE SEQUENCE</scope>
    <source>
        <strain evidence="3">M0105</strain>
    </source>
</reference>
<dbReference type="SUPFAM" id="SSF69786">
    <property type="entry name" value="YggU-like"/>
    <property type="match status" value="1"/>
</dbReference>
<dbReference type="PANTHER" id="PTHR13420:SF7">
    <property type="entry name" value="UPF0235 PROTEIN C15ORF40"/>
    <property type="match status" value="1"/>
</dbReference>
<dbReference type="InterPro" id="IPR036591">
    <property type="entry name" value="YggU-like_sf"/>
</dbReference>
<comment type="similarity">
    <text evidence="1 2">Belongs to the UPF0235 family.</text>
</comment>
<evidence type="ECO:0000256" key="1">
    <source>
        <dbReference type="ARBA" id="ARBA00010364"/>
    </source>
</evidence>
<dbReference type="SMART" id="SM01152">
    <property type="entry name" value="DUF167"/>
    <property type="match status" value="1"/>
</dbReference>
<organism evidence="3 4">
    <name type="scientific">Thermohalobaculum xanthum</name>
    <dbReference type="NCBI Taxonomy" id="2753746"/>
    <lineage>
        <taxon>Bacteria</taxon>
        <taxon>Pseudomonadati</taxon>
        <taxon>Pseudomonadota</taxon>
        <taxon>Alphaproteobacteria</taxon>
        <taxon>Rhodobacterales</taxon>
        <taxon>Paracoccaceae</taxon>
        <taxon>Thermohalobaculum</taxon>
    </lineage>
</organism>
<gene>
    <name evidence="3" type="ORF">H0I76_02625</name>
</gene>
<proteinExistence type="inferred from homology"/>
<dbReference type="EMBL" id="JAEHHL010000001">
    <property type="protein sequence ID" value="MBK0398071.1"/>
    <property type="molecule type" value="Genomic_DNA"/>
</dbReference>
<evidence type="ECO:0000313" key="3">
    <source>
        <dbReference type="EMBL" id="MBK0398071.1"/>
    </source>
</evidence>
<dbReference type="AlphaFoldDB" id="A0A8J7SC64"/>
<keyword evidence="4" id="KW-1185">Reference proteome</keyword>
<evidence type="ECO:0000256" key="2">
    <source>
        <dbReference type="HAMAP-Rule" id="MF_00634"/>
    </source>
</evidence>
<dbReference type="Proteomes" id="UP000655420">
    <property type="component" value="Unassembled WGS sequence"/>
</dbReference>
<dbReference type="HAMAP" id="MF_00634">
    <property type="entry name" value="UPF0235"/>
    <property type="match status" value="1"/>
</dbReference>
<dbReference type="GO" id="GO:0005737">
    <property type="term" value="C:cytoplasm"/>
    <property type="evidence" value="ECO:0007669"/>
    <property type="project" value="TreeGrafter"/>
</dbReference>
<name>A0A8J7SC64_9RHOB</name>
<dbReference type="RefSeq" id="WP_200606653.1">
    <property type="nucleotide sequence ID" value="NZ_JAEHHL010000001.1"/>
</dbReference>
<dbReference type="Pfam" id="PF02594">
    <property type="entry name" value="DUF167"/>
    <property type="match status" value="1"/>
</dbReference>
<dbReference type="NCBIfam" id="TIGR00251">
    <property type="entry name" value="DUF167 family protein"/>
    <property type="match status" value="1"/>
</dbReference>
<evidence type="ECO:0000313" key="4">
    <source>
        <dbReference type="Proteomes" id="UP000655420"/>
    </source>
</evidence>